<reference evidence="1" key="1">
    <citation type="submission" date="2018-06" db="EMBL/GenBank/DDBJ databases">
        <authorList>
            <person name="Zhirakovskaya E."/>
        </authorList>
    </citation>
    <scope>NUCLEOTIDE SEQUENCE</scope>
</reference>
<dbReference type="EMBL" id="UOER01000411">
    <property type="protein sequence ID" value="VAW25457.1"/>
    <property type="molecule type" value="Genomic_DNA"/>
</dbReference>
<accession>A0A3B0UJA3</accession>
<organism evidence="1">
    <name type="scientific">hydrothermal vent metagenome</name>
    <dbReference type="NCBI Taxonomy" id="652676"/>
    <lineage>
        <taxon>unclassified sequences</taxon>
        <taxon>metagenomes</taxon>
        <taxon>ecological metagenomes</taxon>
    </lineage>
</organism>
<proteinExistence type="predicted"/>
<protein>
    <submittedName>
        <fullName evidence="1">Uncharacterized protein</fullName>
    </submittedName>
</protein>
<sequence>DGIHPNITGYLIMEPLIEDAIALIKK</sequence>
<dbReference type="AlphaFoldDB" id="A0A3B0UJA3"/>
<evidence type="ECO:0000313" key="1">
    <source>
        <dbReference type="EMBL" id="VAW25457.1"/>
    </source>
</evidence>
<gene>
    <name evidence="1" type="ORF">MNBD_BACTEROID04-523</name>
</gene>
<feature type="non-terminal residue" evidence="1">
    <location>
        <position position="1"/>
    </location>
</feature>
<name>A0A3B0UJA3_9ZZZZ</name>